<comment type="catalytic activity">
    <reaction evidence="1">
        <text>chorismate = isochorismate</text>
        <dbReference type="Rhea" id="RHEA:18985"/>
        <dbReference type="ChEBI" id="CHEBI:29748"/>
        <dbReference type="ChEBI" id="CHEBI:29780"/>
        <dbReference type="EC" id="5.4.4.2"/>
    </reaction>
</comment>
<dbReference type="InterPro" id="IPR005801">
    <property type="entry name" value="ADC_synthase"/>
</dbReference>
<evidence type="ECO:0000256" key="3">
    <source>
        <dbReference type="ARBA" id="ARBA00012824"/>
    </source>
</evidence>
<evidence type="ECO:0000313" key="7">
    <source>
        <dbReference type="EMBL" id="SDK41771.1"/>
    </source>
</evidence>
<dbReference type="STRING" id="1128970.SAMN04487935_3318"/>
<evidence type="ECO:0000313" key="8">
    <source>
        <dbReference type="Proteomes" id="UP000199580"/>
    </source>
</evidence>
<evidence type="ECO:0000256" key="5">
    <source>
        <dbReference type="ARBA" id="ARBA00041564"/>
    </source>
</evidence>
<dbReference type="PANTHER" id="PTHR42839:SF2">
    <property type="entry name" value="ISOCHORISMATE SYNTHASE ENTC"/>
    <property type="match status" value="1"/>
</dbReference>
<dbReference type="PANTHER" id="PTHR42839">
    <property type="entry name" value="ISOCHORISMATE SYNTHASE ENTC"/>
    <property type="match status" value="1"/>
</dbReference>
<keyword evidence="8" id="KW-1185">Reference proteome</keyword>
<dbReference type="InterPro" id="IPR015890">
    <property type="entry name" value="Chorismate_C"/>
</dbReference>
<dbReference type="Pfam" id="PF00425">
    <property type="entry name" value="Chorismate_bind"/>
    <property type="match status" value="1"/>
</dbReference>
<keyword evidence="4" id="KW-0413">Isomerase</keyword>
<sequence length="350" mass="40258">MKDFFQKVQSQLDAKLPFVIYRKPNSERVEGLLQKDNSVFQTEEFTEKGFVMASFDGREKVLIPENQSEKITSNHIKQTETDFVLPEKTFTLHAKNDFENLVQKGIDAINNKDFNKVVLSRTEILELLEFDTIFIFEKLINNYPSAFCYCFFHPKIGLWFGATPEKLLQVKNNKFQTMALAGTQQFNDIDEVIWENKEKEEQQFVTDFILENLESVTSDIAISNPYTYRAGNLLHIKTDIEGAMDKDSTIKKILDILHPTPAVCGLPKLAAKEFILANEGYSRSFYSGFLGELNSDGLTDLYVNLRCMEIKNQRAHLYMGCGITKDSIPEKEFEETVNKSMTMKKILKDI</sequence>
<dbReference type="RefSeq" id="WP_091398035.1">
    <property type="nucleotide sequence ID" value="NZ_BKAI01000012.1"/>
</dbReference>
<dbReference type="OrthoDB" id="9806579at2"/>
<dbReference type="EMBL" id="FNEZ01000006">
    <property type="protein sequence ID" value="SDK41771.1"/>
    <property type="molecule type" value="Genomic_DNA"/>
</dbReference>
<dbReference type="Proteomes" id="UP000199580">
    <property type="component" value="Unassembled WGS sequence"/>
</dbReference>
<evidence type="ECO:0000256" key="1">
    <source>
        <dbReference type="ARBA" id="ARBA00000799"/>
    </source>
</evidence>
<dbReference type="AlphaFoldDB" id="A0A1G9BQI9"/>
<protein>
    <recommendedName>
        <fullName evidence="3">isochorismate synthase</fullName>
        <ecNumber evidence="3">5.4.4.2</ecNumber>
    </recommendedName>
    <alternativeName>
        <fullName evidence="5">Isochorismate mutase</fullName>
    </alternativeName>
</protein>
<comment type="similarity">
    <text evidence="2">Belongs to the isochorismate synthase family.</text>
</comment>
<gene>
    <name evidence="7" type="ORF">SAMN04487935_3318</name>
</gene>
<evidence type="ECO:0000256" key="4">
    <source>
        <dbReference type="ARBA" id="ARBA00023235"/>
    </source>
</evidence>
<dbReference type="Gene3D" id="3.60.120.10">
    <property type="entry name" value="Anthranilate synthase"/>
    <property type="match status" value="1"/>
</dbReference>
<dbReference type="GO" id="GO:0008909">
    <property type="term" value="F:isochorismate synthase activity"/>
    <property type="evidence" value="ECO:0007669"/>
    <property type="project" value="UniProtKB-EC"/>
</dbReference>
<evidence type="ECO:0000256" key="2">
    <source>
        <dbReference type="ARBA" id="ARBA00005297"/>
    </source>
</evidence>
<accession>A0A1G9BQI9</accession>
<organism evidence="7 8">
    <name type="scientific">Flavobacterium noncentrifugens</name>
    <dbReference type="NCBI Taxonomy" id="1128970"/>
    <lineage>
        <taxon>Bacteria</taxon>
        <taxon>Pseudomonadati</taxon>
        <taxon>Bacteroidota</taxon>
        <taxon>Flavobacteriia</taxon>
        <taxon>Flavobacteriales</taxon>
        <taxon>Flavobacteriaceae</taxon>
        <taxon>Flavobacterium</taxon>
    </lineage>
</organism>
<feature type="domain" description="Chorismate-utilising enzyme C-terminal" evidence="6">
    <location>
        <begin position="95"/>
        <end position="339"/>
    </location>
</feature>
<dbReference type="EC" id="5.4.4.2" evidence="3"/>
<reference evidence="7 8" key="1">
    <citation type="submission" date="2016-10" db="EMBL/GenBank/DDBJ databases">
        <authorList>
            <person name="de Groot N.N."/>
        </authorList>
    </citation>
    <scope>NUCLEOTIDE SEQUENCE [LARGE SCALE GENOMIC DNA]</scope>
    <source>
        <strain evidence="7 8">CGMCC 1.10076</strain>
    </source>
</reference>
<proteinExistence type="inferred from homology"/>
<name>A0A1G9BQI9_9FLAO</name>
<dbReference type="InterPro" id="IPR004561">
    <property type="entry name" value="IsoChor_synthase"/>
</dbReference>
<dbReference type="NCBIfam" id="TIGR00543">
    <property type="entry name" value="isochor_syn"/>
    <property type="match status" value="1"/>
</dbReference>
<evidence type="ECO:0000259" key="6">
    <source>
        <dbReference type="Pfam" id="PF00425"/>
    </source>
</evidence>
<dbReference type="SUPFAM" id="SSF56322">
    <property type="entry name" value="ADC synthase"/>
    <property type="match status" value="1"/>
</dbReference>